<dbReference type="NCBIfam" id="TIGR02893">
    <property type="entry name" value="spore_yabQ"/>
    <property type="match status" value="1"/>
</dbReference>
<dbReference type="Proteomes" id="UP001235840">
    <property type="component" value="Unassembled WGS sequence"/>
</dbReference>
<comment type="caution">
    <text evidence="3">The sequence shown here is derived from an EMBL/GenBank/DDBJ whole genome shotgun (WGS) entry which is preliminary data.</text>
</comment>
<feature type="transmembrane region" description="Helical" evidence="2">
    <location>
        <begin position="68"/>
        <end position="89"/>
    </location>
</feature>
<evidence type="ECO:0000313" key="4">
    <source>
        <dbReference type="Proteomes" id="UP001235840"/>
    </source>
</evidence>
<proteinExistence type="predicted"/>
<evidence type="ECO:0000256" key="2">
    <source>
        <dbReference type="SAM" id="Phobius"/>
    </source>
</evidence>
<dbReference type="RefSeq" id="WP_307396631.1">
    <property type="nucleotide sequence ID" value="NZ_BAAADK010000008.1"/>
</dbReference>
<dbReference type="EMBL" id="JAUSTY010000017">
    <property type="protein sequence ID" value="MDQ0167591.1"/>
    <property type="molecule type" value="Genomic_DNA"/>
</dbReference>
<name>A0ABT9W2X2_9BACI</name>
<keyword evidence="2" id="KW-0812">Transmembrane</keyword>
<feature type="transmembrane region" description="Helical" evidence="2">
    <location>
        <begin position="110"/>
        <end position="137"/>
    </location>
</feature>
<protein>
    <submittedName>
        <fullName evidence="3">Spore cortex biosynthesis protein YabQ</fullName>
    </submittedName>
</protein>
<organism evidence="3 4">
    <name type="scientific">Caldalkalibacillus horti</name>
    <dbReference type="NCBI Taxonomy" id="77523"/>
    <lineage>
        <taxon>Bacteria</taxon>
        <taxon>Bacillati</taxon>
        <taxon>Bacillota</taxon>
        <taxon>Bacilli</taxon>
        <taxon>Bacillales</taxon>
        <taxon>Bacillaceae</taxon>
        <taxon>Caldalkalibacillus</taxon>
    </lineage>
</organism>
<keyword evidence="4" id="KW-1185">Reference proteome</keyword>
<feature type="transmembrane region" description="Helical" evidence="2">
    <location>
        <begin position="6"/>
        <end position="24"/>
    </location>
</feature>
<dbReference type="Pfam" id="PF09578">
    <property type="entry name" value="Spore_YabQ"/>
    <property type="match status" value="1"/>
</dbReference>
<evidence type="ECO:0000256" key="1">
    <source>
        <dbReference type="SAM" id="MobiDB-lite"/>
    </source>
</evidence>
<keyword evidence="2" id="KW-0472">Membrane</keyword>
<feature type="transmembrane region" description="Helical" evidence="2">
    <location>
        <begin position="44"/>
        <end position="62"/>
    </location>
</feature>
<reference evidence="3 4" key="1">
    <citation type="submission" date="2023-07" db="EMBL/GenBank/DDBJ databases">
        <title>Genomic Encyclopedia of Type Strains, Phase IV (KMG-IV): sequencing the most valuable type-strain genomes for metagenomic binning, comparative biology and taxonomic classification.</title>
        <authorList>
            <person name="Goeker M."/>
        </authorList>
    </citation>
    <scope>NUCLEOTIDE SEQUENCE [LARGE SCALE GENOMIC DNA]</scope>
    <source>
        <strain evidence="3 4">DSM 12751</strain>
    </source>
</reference>
<gene>
    <name evidence="3" type="ORF">J2S11_003516</name>
</gene>
<feature type="region of interest" description="Disordered" evidence="1">
    <location>
        <begin position="168"/>
        <end position="187"/>
    </location>
</feature>
<accession>A0ABT9W2X2</accession>
<keyword evidence="2" id="KW-1133">Transmembrane helix</keyword>
<sequence length="204" mass="23809">MTLSIQALTMLHMIGAGLFLGISYDTYARLRLKKKSWLILTQDLLFWMINGMIVFLWLQFVNTGQMRVYIFLSLICGYAAYQALFGGFYRKGLEGILQLLHWSYKTLRQIVRIFLIIPIVWLYKIISIVILFILGAVASIFKFLYKIMAFLLRPFGVWGKALWHRWRPNSSKSPPTDDPEQKNRTLGGEGFLKNIANWLYKSKK</sequence>
<dbReference type="InterPro" id="IPR019074">
    <property type="entry name" value="YabQ"/>
</dbReference>
<evidence type="ECO:0000313" key="3">
    <source>
        <dbReference type="EMBL" id="MDQ0167591.1"/>
    </source>
</evidence>